<gene>
    <name evidence="4" type="ORF">KDY119_03725</name>
</gene>
<feature type="domain" description="LamG-like jellyroll fold" evidence="3">
    <location>
        <begin position="841"/>
        <end position="994"/>
    </location>
</feature>
<keyword evidence="1" id="KW-0732">Signal</keyword>
<dbReference type="InterPro" id="IPR013320">
    <property type="entry name" value="ConA-like_dom_sf"/>
</dbReference>
<dbReference type="KEGG" id="lxl:KDY119_03725"/>
<proteinExistence type="predicted"/>
<dbReference type="Proteomes" id="UP000326702">
    <property type="component" value="Chromosome"/>
</dbReference>
<reference evidence="4 5" key="1">
    <citation type="submission" date="2019-10" db="EMBL/GenBank/DDBJ databases">
        <title>Genome sequence of Luteimicrobium xylanilyticum HY-24.</title>
        <authorList>
            <person name="Kim D.Y."/>
            <person name="Park H.-Y."/>
        </authorList>
    </citation>
    <scope>NUCLEOTIDE SEQUENCE [LARGE SCALE GENOMIC DNA]</scope>
    <source>
        <strain evidence="4 5">HY-24</strain>
    </source>
</reference>
<sequence length="1005" mass="105090">MSLRRSSAPISGSVKAGVGTIVGSGRGLRGGVATLLVIGLLPLSVGSAAADESSSIPCTGQAEQAADAVAQAASCSSPVELMSADTAYQTVHVNPDGTTTYDMGSEPVRTKVSGAWKPIDRSLVGGTGGIEVASPIAPMTFSDGTAGQPLAKIATGGHELSMDVPFDLPAPEISGSQLTYDDVLPGVDLIVTVDDDTAGFGEVLRVDSPQAAANPALAELEFPLATSGDLDVVSAGGGFEARDSAGEAVFTAPQPQMWDSSADGVIAQADAQTVLAAPFSLSDDEESASPRVEAPSAADVLGDDVAANRTVAPVEGDHVVQMQTTVTDQDVTVAPDGAMLTASGTTWPVFIDPKVKSKTPAEWVMIDSAAPDYTYYKFDPDQGMGLCDYAVTTACNKTRKQRVIWEFDDLDWLGDLAGADVTKATFKAFGTHSWDCTPRGVTAYVSKNISTGTTWNSNASLWGTGDYVAQQQITVAHKSACPDSPTRFVSWDITKAAKWAADTNKKSFAIGLKAHTEASMQEGWKRYRKDASISITIERAPYAPTDLKFTDPAGACTTTDSARPVLRTTTGALTLSAQLNDPDDNDSATQDQLKGHYEIFTVDGATKVWSYDMTSAHPARTPIPVSVTAGKLKDGVAYYFDAYATDSAGKSGPHSAKCEFYIETSPPSVAPGVTVVSGPYHNSTTPSGAVGTPGTFTFTNGGANDIVSYKYNFDDDAMTKAASPGANVTFTPTKPGKHTLYVESIDRAGWASDKHTEFVFYVRVTGVESEWRMTEGTGSTVVDAQHPGDVTRRLNLTAATWVDGPIGDLDGDGFADSSAVHFNGTAAQYGQTSSEPLATDQSFSVSVMVQIDAATRNATAVSVDGAHASAFQLAHRSGAECAGAPVNGCWSFFMNSADVARPTTTFVTAPDEVVTGQWTQLTGVYDATAKTATLYVCTPGTPDNPVAHTASFTTPWMAFGNFQVGRGRYNDAATDAWPGAIGAIHVYKGIESTTQIHDTCLGAGA</sequence>
<keyword evidence="2" id="KW-1015">Disulfide bond</keyword>
<evidence type="ECO:0000256" key="1">
    <source>
        <dbReference type="ARBA" id="ARBA00022729"/>
    </source>
</evidence>
<dbReference type="CDD" id="cd00146">
    <property type="entry name" value="PKD"/>
    <property type="match status" value="1"/>
</dbReference>
<organism evidence="4 5">
    <name type="scientific">Luteimicrobium xylanilyticum</name>
    <dbReference type="NCBI Taxonomy" id="1133546"/>
    <lineage>
        <taxon>Bacteria</taxon>
        <taxon>Bacillati</taxon>
        <taxon>Actinomycetota</taxon>
        <taxon>Actinomycetes</taxon>
        <taxon>Micrococcales</taxon>
        <taxon>Luteimicrobium</taxon>
    </lineage>
</organism>
<accession>A0A5P9QG05</accession>
<dbReference type="SMART" id="SM00560">
    <property type="entry name" value="LamGL"/>
    <property type="match status" value="1"/>
</dbReference>
<dbReference type="AlphaFoldDB" id="A0A5P9QG05"/>
<name>A0A5P9QG05_9MICO</name>
<dbReference type="InterPro" id="IPR006558">
    <property type="entry name" value="LamG-like"/>
</dbReference>
<evidence type="ECO:0000313" key="5">
    <source>
        <dbReference type="Proteomes" id="UP000326702"/>
    </source>
</evidence>
<dbReference type="Pfam" id="PF13385">
    <property type="entry name" value="Laminin_G_3"/>
    <property type="match status" value="1"/>
</dbReference>
<evidence type="ECO:0000256" key="2">
    <source>
        <dbReference type="ARBA" id="ARBA00023157"/>
    </source>
</evidence>
<dbReference type="SUPFAM" id="SSF49299">
    <property type="entry name" value="PKD domain"/>
    <property type="match status" value="1"/>
</dbReference>
<dbReference type="Gene3D" id="2.60.120.200">
    <property type="match status" value="1"/>
</dbReference>
<dbReference type="InterPro" id="IPR035986">
    <property type="entry name" value="PKD_dom_sf"/>
</dbReference>
<evidence type="ECO:0000259" key="3">
    <source>
        <dbReference type="SMART" id="SM00560"/>
    </source>
</evidence>
<keyword evidence="5" id="KW-1185">Reference proteome</keyword>
<protein>
    <recommendedName>
        <fullName evidence="3">LamG-like jellyroll fold domain-containing protein</fullName>
    </recommendedName>
</protein>
<dbReference type="EMBL" id="CP045529">
    <property type="protein sequence ID" value="QFV00190.1"/>
    <property type="molecule type" value="Genomic_DNA"/>
</dbReference>
<dbReference type="SUPFAM" id="SSF49899">
    <property type="entry name" value="Concanavalin A-like lectins/glucanases"/>
    <property type="match status" value="1"/>
</dbReference>
<evidence type="ECO:0000313" key="4">
    <source>
        <dbReference type="EMBL" id="QFV00190.1"/>
    </source>
</evidence>